<protein>
    <submittedName>
        <fullName evidence="1">Uncharacterized protein</fullName>
    </submittedName>
</protein>
<proteinExistence type="predicted"/>
<name>A0AAD4BSA5_BOLED</name>
<organism evidence="1 2">
    <name type="scientific">Boletus edulis BED1</name>
    <dbReference type="NCBI Taxonomy" id="1328754"/>
    <lineage>
        <taxon>Eukaryota</taxon>
        <taxon>Fungi</taxon>
        <taxon>Dikarya</taxon>
        <taxon>Basidiomycota</taxon>
        <taxon>Agaricomycotina</taxon>
        <taxon>Agaricomycetes</taxon>
        <taxon>Agaricomycetidae</taxon>
        <taxon>Boletales</taxon>
        <taxon>Boletineae</taxon>
        <taxon>Boletaceae</taxon>
        <taxon>Boletoideae</taxon>
        <taxon>Boletus</taxon>
    </lineage>
</organism>
<accession>A0AAD4BSA5</accession>
<sequence length="83" mass="9814">MHPFLHFARKLARLALPYYFPLVCLFKHGNQSAGLPFMSFTFKAFLRRLHGLTIDQTRARRHHLDTFTRSLRQWPALPIYTTA</sequence>
<dbReference type="EMBL" id="WHUW01000017">
    <property type="protein sequence ID" value="KAF8438080.1"/>
    <property type="molecule type" value="Genomic_DNA"/>
</dbReference>
<evidence type="ECO:0000313" key="2">
    <source>
        <dbReference type="Proteomes" id="UP001194468"/>
    </source>
</evidence>
<evidence type="ECO:0000313" key="1">
    <source>
        <dbReference type="EMBL" id="KAF8438080.1"/>
    </source>
</evidence>
<reference evidence="1" key="2">
    <citation type="journal article" date="2020" name="Nat. Commun.">
        <title>Large-scale genome sequencing of mycorrhizal fungi provides insights into the early evolution of symbiotic traits.</title>
        <authorList>
            <person name="Miyauchi S."/>
            <person name="Kiss E."/>
            <person name="Kuo A."/>
            <person name="Drula E."/>
            <person name="Kohler A."/>
            <person name="Sanchez-Garcia M."/>
            <person name="Morin E."/>
            <person name="Andreopoulos B."/>
            <person name="Barry K.W."/>
            <person name="Bonito G."/>
            <person name="Buee M."/>
            <person name="Carver A."/>
            <person name="Chen C."/>
            <person name="Cichocki N."/>
            <person name="Clum A."/>
            <person name="Culley D."/>
            <person name="Crous P.W."/>
            <person name="Fauchery L."/>
            <person name="Girlanda M."/>
            <person name="Hayes R.D."/>
            <person name="Keri Z."/>
            <person name="LaButti K."/>
            <person name="Lipzen A."/>
            <person name="Lombard V."/>
            <person name="Magnuson J."/>
            <person name="Maillard F."/>
            <person name="Murat C."/>
            <person name="Nolan M."/>
            <person name="Ohm R.A."/>
            <person name="Pangilinan J."/>
            <person name="Pereira M.F."/>
            <person name="Perotto S."/>
            <person name="Peter M."/>
            <person name="Pfister S."/>
            <person name="Riley R."/>
            <person name="Sitrit Y."/>
            <person name="Stielow J.B."/>
            <person name="Szollosi G."/>
            <person name="Zifcakova L."/>
            <person name="Stursova M."/>
            <person name="Spatafora J.W."/>
            <person name="Tedersoo L."/>
            <person name="Vaario L.M."/>
            <person name="Yamada A."/>
            <person name="Yan M."/>
            <person name="Wang P."/>
            <person name="Xu J."/>
            <person name="Bruns T."/>
            <person name="Baldrian P."/>
            <person name="Vilgalys R."/>
            <person name="Dunand C."/>
            <person name="Henrissat B."/>
            <person name="Grigoriev I.V."/>
            <person name="Hibbett D."/>
            <person name="Nagy L.G."/>
            <person name="Martin F.M."/>
        </authorList>
    </citation>
    <scope>NUCLEOTIDE SEQUENCE</scope>
    <source>
        <strain evidence="1">BED1</strain>
    </source>
</reference>
<gene>
    <name evidence="1" type="ORF">L210DRAFT_215342</name>
</gene>
<comment type="caution">
    <text evidence="1">The sequence shown here is derived from an EMBL/GenBank/DDBJ whole genome shotgun (WGS) entry which is preliminary data.</text>
</comment>
<reference evidence="1" key="1">
    <citation type="submission" date="2019-10" db="EMBL/GenBank/DDBJ databases">
        <authorList>
            <consortium name="DOE Joint Genome Institute"/>
            <person name="Kuo A."/>
            <person name="Miyauchi S."/>
            <person name="Kiss E."/>
            <person name="Drula E."/>
            <person name="Kohler A."/>
            <person name="Sanchez-Garcia M."/>
            <person name="Andreopoulos B."/>
            <person name="Barry K.W."/>
            <person name="Bonito G."/>
            <person name="Buee M."/>
            <person name="Carver A."/>
            <person name="Chen C."/>
            <person name="Cichocki N."/>
            <person name="Clum A."/>
            <person name="Culley D."/>
            <person name="Crous P.W."/>
            <person name="Fauchery L."/>
            <person name="Girlanda M."/>
            <person name="Hayes R."/>
            <person name="Keri Z."/>
            <person name="LaButti K."/>
            <person name="Lipzen A."/>
            <person name="Lombard V."/>
            <person name="Magnuson J."/>
            <person name="Maillard F."/>
            <person name="Morin E."/>
            <person name="Murat C."/>
            <person name="Nolan M."/>
            <person name="Ohm R."/>
            <person name="Pangilinan J."/>
            <person name="Pereira M."/>
            <person name="Perotto S."/>
            <person name="Peter M."/>
            <person name="Riley R."/>
            <person name="Sitrit Y."/>
            <person name="Stielow B."/>
            <person name="Szollosi G."/>
            <person name="Zifcakova L."/>
            <person name="Stursova M."/>
            <person name="Spatafora J.W."/>
            <person name="Tedersoo L."/>
            <person name="Vaario L.-M."/>
            <person name="Yamada A."/>
            <person name="Yan M."/>
            <person name="Wang P."/>
            <person name="Xu J."/>
            <person name="Bruns T."/>
            <person name="Baldrian P."/>
            <person name="Vilgalys R."/>
            <person name="Henrissat B."/>
            <person name="Grigoriev I.V."/>
            <person name="Hibbett D."/>
            <person name="Nagy L.G."/>
            <person name="Martin F.M."/>
        </authorList>
    </citation>
    <scope>NUCLEOTIDE SEQUENCE</scope>
    <source>
        <strain evidence="1">BED1</strain>
    </source>
</reference>
<dbReference type="Proteomes" id="UP001194468">
    <property type="component" value="Unassembled WGS sequence"/>
</dbReference>
<dbReference type="AlphaFoldDB" id="A0AAD4BSA5"/>
<keyword evidence="2" id="KW-1185">Reference proteome</keyword>